<protein>
    <submittedName>
        <fullName evidence="2">Uncharacterized protein</fullName>
    </submittedName>
</protein>
<keyword evidence="3" id="KW-1185">Reference proteome</keyword>
<sequence>MSFHDQLLLHPTFRRLTAFRSPRGHRQKTGMPQGYTDDPAVAKRTADHIGGKDVPHNFVPFIGDYGAKGPFSHYDHETLPGTTIRRWLYKFAITIERLLYRLKYADLVVSGAKMVVITNEIKITGVRVGFDGKRADPAKIDNSSPGRTLAVLSPLSLTSSALRTSFDHSSRTSPRLTPLFASW</sequence>
<name>A0A8X7N4U2_9BASI</name>
<dbReference type="SUPFAM" id="SSF56672">
    <property type="entry name" value="DNA/RNA polymerases"/>
    <property type="match status" value="1"/>
</dbReference>
<evidence type="ECO:0000313" key="3">
    <source>
        <dbReference type="Proteomes" id="UP000078113"/>
    </source>
</evidence>
<reference evidence="2" key="2">
    <citation type="journal article" date="2019" name="IMA Fungus">
        <title>Genome sequencing and comparison of five Tilletia species to identify candidate genes for the detection of regulated species infecting wheat.</title>
        <authorList>
            <person name="Nguyen H.D.T."/>
            <person name="Sultana T."/>
            <person name="Kesanakurti P."/>
            <person name="Hambleton S."/>
        </authorList>
    </citation>
    <scope>NUCLEOTIDE SEQUENCE</scope>
    <source>
        <strain evidence="2">DAOMC 236422</strain>
    </source>
</reference>
<comment type="caution">
    <text evidence="2">The sequence shown here is derived from an EMBL/GenBank/DDBJ whole genome shotgun (WGS) entry which is preliminary data.</text>
</comment>
<accession>A0A8X7N4U2</accession>
<evidence type="ECO:0000313" key="2">
    <source>
        <dbReference type="EMBL" id="KAE8265573.1"/>
    </source>
</evidence>
<feature type="region of interest" description="Disordered" evidence="1">
    <location>
        <begin position="20"/>
        <end position="39"/>
    </location>
</feature>
<dbReference type="AlphaFoldDB" id="A0A8X7N4U2"/>
<proteinExistence type="predicted"/>
<organism evidence="2 3">
    <name type="scientific">Tilletia walkeri</name>
    <dbReference type="NCBI Taxonomy" id="117179"/>
    <lineage>
        <taxon>Eukaryota</taxon>
        <taxon>Fungi</taxon>
        <taxon>Dikarya</taxon>
        <taxon>Basidiomycota</taxon>
        <taxon>Ustilaginomycotina</taxon>
        <taxon>Exobasidiomycetes</taxon>
        <taxon>Tilletiales</taxon>
        <taxon>Tilletiaceae</taxon>
        <taxon>Tilletia</taxon>
    </lineage>
</organism>
<dbReference type="Proteomes" id="UP000078113">
    <property type="component" value="Unassembled WGS sequence"/>
</dbReference>
<dbReference type="EMBL" id="LWDG02000442">
    <property type="protein sequence ID" value="KAE8265573.1"/>
    <property type="molecule type" value="Genomic_DNA"/>
</dbReference>
<dbReference type="InterPro" id="IPR043502">
    <property type="entry name" value="DNA/RNA_pol_sf"/>
</dbReference>
<gene>
    <name evidence="2" type="ORF">A4X09_0g6605</name>
</gene>
<reference evidence="2" key="1">
    <citation type="submission" date="2016-04" db="EMBL/GenBank/DDBJ databases">
        <authorList>
            <person name="Nguyen H.D."/>
            <person name="Samba Siva P."/>
            <person name="Cullis J."/>
            <person name="Levesque C.A."/>
            <person name="Hambleton S."/>
        </authorList>
    </citation>
    <scope>NUCLEOTIDE SEQUENCE</scope>
    <source>
        <strain evidence="2">DAOMC 236422</strain>
    </source>
</reference>
<evidence type="ECO:0000256" key="1">
    <source>
        <dbReference type="SAM" id="MobiDB-lite"/>
    </source>
</evidence>